<dbReference type="RefSeq" id="WP_143710535.1">
    <property type="nucleotide sequence ID" value="NZ_JBHTCC010000004.1"/>
</dbReference>
<accession>A0ABW2J9S7</accession>
<proteinExistence type="predicted"/>
<dbReference type="Gene3D" id="2.30.30.40">
    <property type="entry name" value="SH3 Domains"/>
    <property type="match status" value="1"/>
</dbReference>
<comment type="caution">
    <text evidence="1">The sequence shown here is derived from an EMBL/GenBank/DDBJ whole genome shotgun (WGS) entry which is preliminary data.</text>
</comment>
<evidence type="ECO:0000313" key="1">
    <source>
        <dbReference type="EMBL" id="MFC7299898.1"/>
    </source>
</evidence>
<protein>
    <submittedName>
        <fullName evidence="1">SH3 domain-containing protein</fullName>
    </submittedName>
</protein>
<dbReference type="EMBL" id="JBHTCC010000004">
    <property type="protein sequence ID" value="MFC7299898.1"/>
    <property type="molecule type" value="Genomic_DNA"/>
</dbReference>
<sequence length="386" mass="42986">MRQNFNSFFGFEAGSALKQLHSQMSGHAQLLDALAPSIKLANQLSMHSDQLRAVRGLNFAGVDFAKMSKVMSPVHELRFLTEMNKSIEKMNSFYNPTLPLGLLRTMEEQNASMRAAGIAAGSSLGLIRASFKRNKEFLERIGAIAKPFAGLDKILRLNTDYAKAASAMASSLAWSKHFELPVIDHATAAAIGQMWGEGGVQKQLQEFGIDYDSFVSESSADTNMSSKAFPPSASLLSAPNVLSIIQIILTVLIFLWQQSESAESSKEIAGEIRDGFAKHDERMRALEKILEHALSAQQPQERGEVVYVVKSRAASIRETPQNGSKILAEVFSNQVVTLIDERGKWIQVEYFDWIHQEMRQGWVLRKYFARTGKSEKKNPDDIANER</sequence>
<reference evidence="2" key="1">
    <citation type="journal article" date="2019" name="Int. J. Syst. Evol. Microbiol.">
        <title>The Global Catalogue of Microorganisms (GCM) 10K type strain sequencing project: providing services to taxonomists for standard genome sequencing and annotation.</title>
        <authorList>
            <consortium name="The Broad Institute Genomics Platform"/>
            <consortium name="The Broad Institute Genome Sequencing Center for Infectious Disease"/>
            <person name="Wu L."/>
            <person name="Ma J."/>
        </authorList>
    </citation>
    <scope>NUCLEOTIDE SEQUENCE [LARGE SCALE GENOMIC DNA]</scope>
    <source>
        <strain evidence="2">CCUG 36956</strain>
    </source>
</reference>
<name>A0ABW2J9S7_9BURK</name>
<gene>
    <name evidence="1" type="ORF">ACFQO0_15775</name>
</gene>
<keyword evidence="2" id="KW-1185">Reference proteome</keyword>
<organism evidence="1 2">
    <name type="scientific">Herminiimonas aquatilis</name>
    <dbReference type="NCBI Taxonomy" id="345342"/>
    <lineage>
        <taxon>Bacteria</taxon>
        <taxon>Pseudomonadati</taxon>
        <taxon>Pseudomonadota</taxon>
        <taxon>Betaproteobacteria</taxon>
        <taxon>Burkholderiales</taxon>
        <taxon>Oxalobacteraceae</taxon>
        <taxon>Herminiimonas</taxon>
    </lineage>
</organism>
<dbReference type="Proteomes" id="UP001596379">
    <property type="component" value="Unassembled WGS sequence"/>
</dbReference>
<evidence type="ECO:0000313" key="2">
    <source>
        <dbReference type="Proteomes" id="UP001596379"/>
    </source>
</evidence>